<evidence type="ECO:0000256" key="2">
    <source>
        <dbReference type="ARBA" id="ARBA00005417"/>
    </source>
</evidence>
<comment type="subcellular location">
    <subcellularLocation>
        <location evidence="1">Cell membrane</location>
        <topology evidence="1">Peripheral membrane protein</topology>
    </subcellularLocation>
</comment>
<accession>A0A9W6B092</accession>
<dbReference type="InterPro" id="IPR027417">
    <property type="entry name" value="P-loop_NTPase"/>
</dbReference>
<dbReference type="Gene3D" id="3.40.50.300">
    <property type="entry name" value="P-loop containing nucleotide triphosphate hydrolases"/>
    <property type="match status" value="2"/>
</dbReference>
<evidence type="ECO:0000256" key="1">
    <source>
        <dbReference type="ARBA" id="ARBA00004202"/>
    </source>
</evidence>
<dbReference type="GO" id="GO:0005524">
    <property type="term" value="F:ATP binding"/>
    <property type="evidence" value="ECO:0007669"/>
    <property type="project" value="UniProtKB-KW"/>
</dbReference>
<dbReference type="InterPro" id="IPR015856">
    <property type="entry name" value="ABC_transpr_CbiO/EcfA_su"/>
</dbReference>
<feature type="domain" description="ABC transporter" evidence="9">
    <location>
        <begin position="3"/>
        <end position="243"/>
    </location>
</feature>
<evidence type="ECO:0000256" key="4">
    <source>
        <dbReference type="ARBA" id="ARBA00022475"/>
    </source>
</evidence>
<comment type="similarity">
    <text evidence="2">Belongs to the ABC transporter superfamily.</text>
</comment>
<keyword evidence="11" id="KW-1185">Reference proteome</keyword>
<dbReference type="PANTHER" id="PTHR43553:SF27">
    <property type="entry name" value="ENERGY-COUPLING FACTOR TRANSPORTER ATP-BINDING PROTEIN ECFA2"/>
    <property type="match status" value="1"/>
</dbReference>
<sequence>MSITVSNFSFQYQNHQKILNQVNFKINDGQLILLTGPSGSGKSTLLKWMGGLYPQFIDQKYKVSGEININGKNIKKLKANQLSQNVVMMFQNPNHQFTMPTVNNEMIFALENQRVSPNRIQPIIDQVLSRYHLNHFKHRQINTLSGGEKQQVALAIIMAMNSKVILLDEPFANVDFKARKKILNILKQLKQNGKTIIIVDHDLNQYEHIADCYLYLFNDGHIDSFNHIQSLPNYKWFHTEPQSFQLPNNHQLSPAITLANFQLLRGNKKLLSVNQFHFFMNKITLITGDNGIGKSTLFEALIKLIKYQGDAFLGHQNIKKIKNKQYFQKIGMTFQDAEDQFIEITVQDEIKLSMNNANQKQYSKKEILKWLKRLNLIHHLKQTVYTLSEGQQKKLQIISMLIMHPQILLMDEPFQGIDYASLNETYQLLKDANQNHHQTMIIISHQLADMDQLADYHIQFQDQKLIYSRQLK</sequence>
<reference evidence="10" key="1">
    <citation type="submission" date="2022-07" db="EMBL/GenBank/DDBJ databases">
        <authorList>
            <person name="Kouya T."/>
            <person name="Ishiyama Y."/>
        </authorList>
    </citation>
    <scope>NUCLEOTIDE SEQUENCE</scope>
    <source>
        <strain evidence="10">WR16-4</strain>
    </source>
</reference>
<dbReference type="EMBL" id="BRPL01000002">
    <property type="protein sequence ID" value="GLB46555.1"/>
    <property type="molecule type" value="Genomic_DNA"/>
</dbReference>
<protein>
    <submittedName>
        <fullName evidence="10">ABC transporter ATP-binding protein</fullName>
    </submittedName>
</protein>
<keyword evidence="8" id="KW-0472">Membrane</keyword>
<evidence type="ECO:0000256" key="8">
    <source>
        <dbReference type="ARBA" id="ARBA00023136"/>
    </source>
</evidence>
<evidence type="ECO:0000256" key="7">
    <source>
        <dbReference type="ARBA" id="ARBA00022967"/>
    </source>
</evidence>
<comment type="caution">
    <text evidence="10">The sequence shown here is derived from an EMBL/GenBank/DDBJ whole genome shotgun (WGS) entry which is preliminary data.</text>
</comment>
<dbReference type="SUPFAM" id="SSF52540">
    <property type="entry name" value="P-loop containing nucleoside triphosphate hydrolases"/>
    <property type="match status" value="2"/>
</dbReference>
<dbReference type="PANTHER" id="PTHR43553">
    <property type="entry name" value="HEAVY METAL TRANSPORTER"/>
    <property type="match status" value="1"/>
</dbReference>
<evidence type="ECO:0000259" key="9">
    <source>
        <dbReference type="PROSITE" id="PS50893"/>
    </source>
</evidence>
<dbReference type="InterPro" id="IPR003593">
    <property type="entry name" value="AAA+_ATPase"/>
</dbReference>
<keyword evidence="4" id="KW-1003">Cell membrane</keyword>
<dbReference type="PROSITE" id="PS50893">
    <property type="entry name" value="ABC_TRANSPORTER_2"/>
    <property type="match status" value="2"/>
</dbReference>
<evidence type="ECO:0000256" key="3">
    <source>
        <dbReference type="ARBA" id="ARBA00022448"/>
    </source>
</evidence>
<dbReference type="GO" id="GO:0016887">
    <property type="term" value="F:ATP hydrolysis activity"/>
    <property type="evidence" value="ECO:0007669"/>
    <property type="project" value="InterPro"/>
</dbReference>
<dbReference type="SMART" id="SM00382">
    <property type="entry name" value="AAA"/>
    <property type="match status" value="2"/>
</dbReference>
<proteinExistence type="inferred from homology"/>
<evidence type="ECO:0000313" key="11">
    <source>
        <dbReference type="Proteomes" id="UP001144204"/>
    </source>
</evidence>
<evidence type="ECO:0000256" key="6">
    <source>
        <dbReference type="ARBA" id="ARBA00022840"/>
    </source>
</evidence>
<keyword evidence="7" id="KW-1278">Translocase</keyword>
<dbReference type="GO" id="GO:0043190">
    <property type="term" value="C:ATP-binding cassette (ABC) transporter complex"/>
    <property type="evidence" value="ECO:0007669"/>
    <property type="project" value="TreeGrafter"/>
</dbReference>
<evidence type="ECO:0000256" key="5">
    <source>
        <dbReference type="ARBA" id="ARBA00022741"/>
    </source>
</evidence>
<keyword evidence="3" id="KW-0813">Transport</keyword>
<dbReference type="InterPro" id="IPR003439">
    <property type="entry name" value="ABC_transporter-like_ATP-bd"/>
</dbReference>
<dbReference type="AlphaFoldDB" id="A0A9W6B092"/>
<evidence type="ECO:0000313" key="10">
    <source>
        <dbReference type="EMBL" id="GLB46555.1"/>
    </source>
</evidence>
<organism evidence="10 11">
    <name type="scientific">Philodulcilactobacillus myokoensis</name>
    <dbReference type="NCBI Taxonomy" id="2929573"/>
    <lineage>
        <taxon>Bacteria</taxon>
        <taxon>Bacillati</taxon>
        <taxon>Bacillota</taxon>
        <taxon>Bacilli</taxon>
        <taxon>Lactobacillales</taxon>
        <taxon>Lactobacillaceae</taxon>
        <taxon>Philodulcilactobacillus</taxon>
    </lineage>
</organism>
<name>A0A9W6B092_9LACO</name>
<dbReference type="CDD" id="cd03225">
    <property type="entry name" value="ABC_cobalt_CbiO_domain1"/>
    <property type="match status" value="2"/>
</dbReference>
<dbReference type="Proteomes" id="UP001144204">
    <property type="component" value="Unassembled WGS sequence"/>
</dbReference>
<dbReference type="RefSeq" id="WP_286136022.1">
    <property type="nucleotide sequence ID" value="NZ_BRPL01000002.1"/>
</dbReference>
<keyword evidence="5" id="KW-0547">Nucleotide-binding</keyword>
<feature type="domain" description="ABC transporter" evidence="9">
    <location>
        <begin position="256"/>
        <end position="471"/>
    </location>
</feature>
<gene>
    <name evidence="10" type="ORF">WR164_05340</name>
</gene>
<dbReference type="GO" id="GO:0042626">
    <property type="term" value="F:ATPase-coupled transmembrane transporter activity"/>
    <property type="evidence" value="ECO:0007669"/>
    <property type="project" value="TreeGrafter"/>
</dbReference>
<keyword evidence="6 10" id="KW-0067">ATP-binding</keyword>
<dbReference type="Pfam" id="PF00005">
    <property type="entry name" value="ABC_tran"/>
    <property type="match status" value="2"/>
</dbReference>
<dbReference type="InterPro" id="IPR050095">
    <property type="entry name" value="ECF_ABC_transporter_ATP-bd"/>
</dbReference>
<reference evidence="10" key="2">
    <citation type="journal article" date="2023" name="PLoS ONE">
        <title>Philodulcilactobacillus myokoensis gen. nov., sp. nov., a fructophilic, acidophilic, and agar-phobic lactic acid bacterium isolated from fermented vegetable extracts.</title>
        <authorList>
            <person name="Kouya T."/>
            <person name="Ishiyama Y."/>
            <person name="Ohashi S."/>
            <person name="Kumakubo R."/>
            <person name="Yamazaki T."/>
            <person name="Otaki T."/>
        </authorList>
    </citation>
    <scope>NUCLEOTIDE SEQUENCE</scope>
    <source>
        <strain evidence="10">WR16-4</strain>
    </source>
</reference>